<organism evidence="1 2">
    <name type="scientific">Pseudomonas tremae</name>
    <dbReference type="NCBI Taxonomy" id="200454"/>
    <lineage>
        <taxon>Bacteria</taxon>
        <taxon>Pseudomonadati</taxon>
        <taxon>Pseudomonadota</taxon>
        <taxon>Gammaproteobacteria</taxon>
        <taxon>Pseudomonadales</taxon>
        <taxon>Pseudomonadaceae</taxon>
        <taxon>Pseudomonas</taxon>
    </lineage>
</organism>
<sequence length="86" mass="9785">MTSVEEFIELSNRITMEYEAIAPLLRDPEVVKVARFLAELDKLAGEYDFSSLEIMALIDPGRALQLGDSRFKLAKTQKRGKRAVRQ</sequence>
<evidence type="ECO:0000313" key="1">
    <source>
        <dbReference type="EMBL" id="KPY92202.1"/>
    </source>
</evidence>
<gene>
    <name evidence="1" type="ORF">ALO43_03483</name>
</gene>
<dbReference type="Proteomes" id="UP000050523">
    <property type="component" value="Unassembled WGS sequence"/>
</dbReference>
<evidence type="ECO:0000313" key="2">
    <source>
        <dbReference type="Proteomes" id="UP000050523"/>
    </source>
</evidence>
<accession>A0AA40P062</accession>
<reference evidence="1 2" key="1">
    <citation type="submission" date="2015-09" db="EMBL/GenBank/DDBJ databases">
        <title>Genome announcement of multiple Pseudomonas syringae strains.</title>
        <authorList>
            <person name="Thakur S."/>
            <person name="Wang P.W."/>
            <person name="Gong Y."/>
            <person name="Weir B.S."/>
            <person name="Guttman D.S."/>
        </authorList>
    </citation>
    <scope>NUCLEOTIDE SEQUENCE [LARGE SCALE GENOMIC DNA]</scope>
    <source>
        <strain evidence="1 2">ICMP9151</strain>
    </source>
</reference>
<proteinExistence type="predicted"/>
<dbReference type="RefSeq" id="WP_054998295.1">
    <property type="nucleotide sequence ID" value="NZ_LJRO01000458.1"/>
</dbReference>
<comment type="caution">
    <text evidence="1">The sequence shown here is derived from an EMBL/GenBank/DDBJ whole genome shotgun (WGS) entry which is preliminary data.</text>
</comment>
<name>A0AA40P062_9PSED</name>
<dbReference type="EMBL" id="LJRO01000458">
    <property type="protein sequence ID" value="KPY92202.1"/>
    <property type="molecule type" value="Genomic_DNA"/>
</dbReference>
<dbReference type="AlphaFoldDB" id="A0AA40P062"/>
<protein>
    <submittedName>
        <fullName evidence="1">Uncharacterized protein</fullName>
    </submittedName>
</protein>